<keyword evidence="2" id="KW-1185">Reference proteome</keyword>
<dbReference type="InterPro" id="IPR054208">
    <property type="entry name" value="DUF6914"/>
</dbReference>
<reference evidence="1 2" key="1">
    <citation type="submission" date="2014-06" db="EMBL/GenBank/DDBJ databases">
        <title>Evolutionary Origins and Diversification of the Mycorrhizal Mutualists.</title>
        <authorList>
            <consortium name="DOE Joint Genome Institute"/>
            <consortium name="Mycorrhizal Genomics Consortium"/>
            <person name="Kohler A."/>
            <person name="Kuo A."/>
            <person name="Nagy L.G."/>
            <person name="Floudas D."/>
            <person name="Copeland A."/>
            <person name="Barry K.W."/>
            <person name="Cichocki N."/>
            <person name="Veneault-Fourrey C."/>
            <person name="LaButti K."/>
            <person name="Lindquist E.A."/>
            <person name="Lipzen A."/>
            <person name="Lundell T."/>
            <person name="Morin E."/>
            <person name="Murat C."/>
            <person name="Riley R."/>
            <person name="Ohm R."/>
            <person name="Sun H."/>
            <person name="Tunlid A."/>
            <person name="Henrissat B."/>
            <person name="Grigoriev I.V."/>
            <person name="Hibbett D.S."/>
            <person name="Martin F."/>
        </authorList>
    </citation>
    <scope>NUCLEOTIDE SEQUENCE [LARGE SCALE GENOMIC DNA]</scope>
    <source>
        <strain evidence="1 2">FD-325 SS-3</strain>
    </source>
</reference>
<protein>
    <submittedName>
        <fullName evidence="1">Uncharacterized protein</fullName>
    </submittedName>
</protein>
<dbReference type="EMBL" id="KN832569">
    <property type="protein sequence ID" value="KII84737.1"/>
    <property type="molecule type" value="Genomic_DNA"/>
</dbReference>
<evidence type="ECO:0000313" key="1">
    <source>
        <dbReference type="EMBL" id="KII84737.1"/>
    </source>
</evidence>
<organism evidence="1 2">
    <name type="scientific">Plicaturopsis crispa FD-325 SS-3</name>
    <dbReference type="NCBI Taxonomy" id="944288"/>
    <lineage>
        <taxon>Eukaryota</taxon>
        <taxon>Fungi</taxon>
        <taxon>Dikarya</taxon>
        <taxon>Basidiomycota</taxon>
        <taxon>Agaricomycotina</taxon>
        <taxon>Agaricomycetes</taxon>
        <taxon>Agaricomycetidae</taxon>
        <taxon>Amylocorticiales</taxon>
        <taxon>Amylocorticiaceae</taxon>
        <taxon>Plicatura</taxon>
        <taxon>Plicaturopsis crispa</taxon>
    </lineage>
</organism>
<dbReference type="HOGENOM" id="CLU_110352_0_0_1"/>
<name>A0A0C9SRK2_PLICR</name>
<evidence type="ECO:0000313" key="2">
    <source>
        <dbReference type="Proteomes" id="UP000053263"/>
    </source>
</evidence>
<accession>A0A0C9SRK2</accession>
<dbReference type="Proteomes" id="UP000053263">
    <property type="component" value="Unassembled WGS sequence"/>
</dbReference>
<sequence>MTQCKLGIALYQLSGTPDYFHWALVVDAANGNFTGSVRIYQITNTQASIGGHNWEPLNMTVSLNRTLRFIGIIEVGKVPWGISDLARWIDTMPVVDPDFPPPGYAWSCAWYILSIIDALHLSLIDAEGLPDIPLVFYQQVRQCGMVLKIMRENIPLPIVRLDGSRIRAH</sequence>
<proteinExistence type="predicted"/>
<dbReference type="AlphaFoldDB" id="A0A0C9SRK2"/>
<gene>
    <name evidence="1" type="ORF">PLICRDRAFT_340404</name>
</gene>
<dbReference type="Pfam" id="PF21858">
    <property type="entry name" value="DUF6914"/>
    <property type="match status" value="1"/>
</dbReference>